<dbReference type="PANTHER" id="PTHR13774">
    <property type="entry name" value="PHENAZINE BIOSYNTHESIS PROTEIN"/>
    <property type="match status" value="1"/>
</dbReference>
<feature type="active site" evidence="1">
    <location>
        <position position="56"/>
    </location>
</feature>
<organism evidence="2 3">
    <name type="scientific">Kluyveromyces dobzhanskii CBS 2104</name>
    <dbReference type="NCBI Taxonomy" id="1427455"/>
    <lineage>
        <taxon>Eukaryota</taxon>
        <taxon>Fungi</taxon>
        <taxon>Dikarya</taxon>
        <taxon>Ascomycota</taxon>
        <taxon>Saccharomycotina</taxon>
        <taxon>Saccharomycetes</taxon>
        <taxon>Saccharomycetales</taxon>
        <taxon>Saccharomycetaceae</taxon>
        <taxon>Kluyveromyces</taxon>
    </lineage>
</organism>
<evidence type="ECO:0000256" key="1">
    <source>
        <dbReference type="PIRSR" id="PIRSR016184-1"/>
    </source>
</evidence>
<dbReference type="Gene3D" id="3.10.310.10">
    <property type="entry name" value="Diaminopimelate Epimerase, Chain A, domain 1"/>
    <property type="match status" value="2"/>
</dbReference>
<dbReference type="GO" id="GO:0005737">
    <property type="term" value="C:cytoplasm"/>
    <property type="evidence" value="ECO:0007669"/>
    <property type="project" value="TreeGrafter"/>
</dbReference>
<reference evidence="2 3" key="1">
    <citation type="submission" date="2014-03" db="EMBL/GenBank/DDBJ databases">
        <title>The genome of Kluyveromyces dobzhanskii.</title>
        <authorList>
            <person name="Nystedt B."/>
            <person name="Astrom S."/>
        </authorList>
    </citation>
    <scope>NUCLEOTIDE SEQUENCE [LARGE SCALE GENOMIC DNA]</scope>
    <source>
        <strain evidence="2 3">CBS 2104</strain>
    </source>
</reference>
<dbReference type="NCBIfam" id="TIGR00654">
    <property type="entry name" value="PhzF_family"/>
    <property type="match status" value="1"/>
</dbReference>
<name>A0A0A8L908_9SACH</name>
<keyword evidence="3" id="KW-1185">Reference proteome</keyword>
<dbReference type="Pfam" id="PF02567">
    <property type="entry name" value="PhzC-PhzF"/>
    <property type="match status" value="1"/>
</dbReference>
<dbReference type="InterPro" id="IPR003719">
    <property type="entry name" value="Phenazine_PhzF-like"/>
</dbReference>
<evidence type="ECO:0000313" key="2">
    <source>
        <dbReference type="EMBL" id="CDO94702.1"/>
    </source>
</evidence>
<gene>
    <name evidence="2" type="ORF">KLDO_g2958</name>
</gene>
<comment type="caution">
    <text evidence="2">The sequence shown here is derived from an EMBL/GenBank/DDBJ whole genome shotgun (WGS) entry which is preliminary data.</text>
</comment>
<accession>A0A0A8L908</accession>
<protein>
    <submittedName>
        <fullName evidence="2">WGS project CCBQ000000000 data, contig 00014</fullName>
    </submittedName>
</protein>
<dbReference type="Proteomes" id="UP000031516">
    <property type="component" value="Unassembled WGS sequence"/>
</dbReference>
<evidence type="ECO:0000313" key="3">
    <source>
        <dbReference type="Proteomes" id="UP000031516"/>
    </source>
</evidence>
<dbReference type="PIRSF" id="PIRSF016184">
    <property type="entry name" value="PhzC_PhzF"/>
    <property type="match status" value="1"/>
</dbReference>
<proteinExistence type="predicted"/>
<dbReference type="PANTHER" id="PTHR13774:SF32">
    <property type="entry name" value="ANTISENSE-ENHANCING SEQUENCE 1"/>
    <property type="match status" value="1"/>
</dbReference>
<dbReference type="GO" id="GO:0016853">
    <property type="term" value="F:isomerase activity"/>
    <property type="evidence" value="ECO:0007669"/>
    <property type="project" value="TreeGrafter"/>
</dbReference>
<sequence>MGDMLGLTVPFKQVDVFTFNPYKGNPVAVINLLDVEESSVSQEKLQAIATWTNLSETTFLFKPSENSGADYKLRILTPVNELPFAGHPTVGSCQAFIEFTGSAKKSFKQECIAGIVPLTVLEDGSIGFQAIRTSLIDLSDNEVESYQAKAMLGIDLIARPKLLDVGPAWVVLLVKDNKTCYDAEVDYSSLGELSKKFGHCGIILAGQDPSDEHKYEMRAFAPGEGVLEDPVCGSGSVALARYLQDHFNFNKSFHFVISQGGRLNRAGRISVQIEHSSDGAIKYHVSGKARALVSGTIAI</sequence>
<dbReference type="EMBL" id="CCBQ010000039">
    <property type="protein sequence ID" value="CDO94702.1"/>
    <property type="molecule type" value="Genomic_DNA"/>
</dbReference>
<dbReference type="SUPFAM" id="SSF54506">
    <property type="entry name" value="Diaminopimelate epimerase-like"/>
    <property type="match status" value="1"/>
</dbReference>
<dbReference type="AlphaFoldDB" id="A0A0A8L908"/>
<dbReference type="OrthoDB" id="75169at2759"/>